<evidence type="ECO:0000256" key="2">
    <source>
        <dbReference type="ARBA" id="ARBA00022448"/>
    </source>
</evidence>
<reference evidence="7" key="1">
    <citation type="submission" date="2016-10" db="EMBL/GenBank/DDBJ databases">
        <authorList>
            <person name="Varghese N."/>
            <person name="Submissions S."/>
        </authorList>
    </citation>
    <scope>NUCLEOTIDE SEQUENCE [LARGE SCALE GENOMIC DNA]</scope>
    <source>
        <strain evidence="7">JCM 21621</strain>
    </source>
</reference>
<protein>
    <recommendedName>
        <fullName evidence="8">DUF2092 domain-containing protein</fullName>
    </recommendedName>
</protein>
<evidence type="ECO:0000256" key="5">
    <source>
        <dbReference type="SAM" id="SignalP"/>
    </source>
</evidence>
<evidence type="ECO:0000313" key="6">
    <source>
        <dbReference type="EMBL" id="SDN15702.1"/>
    </source>
</evidence>
<dbReference type="PIRSF" id="PIRSF012443">
    <property type="entry name" value="UCP012443"/>
    <property type="match status" value="1"/>
</dbReference>
<gene>
    <name evidence="6" type="ORF">SAMN05216193_101332</name>
</gene>
<dbReference type="Proteomes" id="UP000242957">
    <property type="component" value="Unassembled WGS sequence"/>
</dbReference>
<dbReference type="Pfam" id="PF09865">
    <property type="entry name" value="DUF2092"/>
    <property type="match status" value="1"/>
</dbReference>
<keyword evidence="7" id="KW-1185">Reference proteome</keyword>
<keyword evidence="4" id="KW-0653">Protein transport</keyword>
<feature type="chain" id="PRO_5017401749" description="DUF2092 domain-containing protein" evidence="5">
    <location>
        <begin position="36"/>
        <end position="269"/>
    </location>
</feature>
<evidence type="ECO:0000256" key="4">
    <source>
        <dbReference type="ARBA" id="ARBA00022927"/>
    </source>
</evidence>
<evidence type="ECO:0000256" key="3">
    <source>
        <dbReference type="ARBA" id="ARBA00022729"/>
    </source>
</evidence>
<dbReference type="RefSeq" id="WP_084310321.1">
    <property type="nucleotide sequence ID" value="NZ_FNIJ01000001.1"/>
</dbReference>
<keyword evidence="3 5" id="KW-0732">Signal</keyword>
<dbReference type="EMBL" id="FNIJ01000001">
    <property type="protein sequence ID" value="SDN15702.1"/>
    <property type="molecule type" value="Genomic_DNA"/>
</dbReference>
<dbReference type="InterPro" id="IPR019207">
    <property type="entry name" value="DUF2092"/>
</dbReference>
<accession>A0A1G9Z2Q7</accession>
<dbReference type="SUPFAM" id="SSF89392">
    <property type="entry name" value="Prokaryotic lipoproteins and lipoprotein localization factors"/>
    <property type="match status" value="1"/>
</dbReference>
<evidence type="ECO:0000256" key="1">
    <source>
        <dbReference type="ARBA" id="ARBA00011245"/>
    </source>
</evidence>
<proteinExistence type="predicted"/>
<dbReference type="InterPro" id="IPR029046">
    <property type="entry name" value="LolA/LolB/LppX"/>
</dbReference>
<dbReference type="STRING" id="198616.SAMN05216193_101332"/>
<sequence length="269" mass="29606">MNKIARKLRRTSAFRLASMALAILLGAAVPLAALADEADARNLLKKMSDFLAAQKALSFSYDADLEVVTKDDQKLALANSGDVTLTRPDKLHATRHGGFANMEMFFDGKTTTLLGKNANAYVQVEIPGDIDHLVDELRDKYNRPLPAADLLLSDVYGELMADVTDVKDLGSGVIGGTECDYLAFRTKEVDWQIWIAQGDKPYPCRYVITSKHVAHSPQYSISFRDWKGGDEVAAQDYSFSAPANARKVDLKELAESDELPKNFVMGGKK</sequence>
<name>A0A1G9Z2Q7_9PSED</name>
<dbReference type="OrthoDB" id="116979at2"/>
<evidence type="ECO:0000313" key="7">
    <source>
        <dbReference type="Proteomes" id="UP000242957"/>
    </source>
</evidence>
<evidence type="ECO:0008006" key="8">
    <source>
        <dbReference type="Google" id="ProtNLM"/>
    </source>
</evidence>
<organism evidence="6 7">
    <name type="scientific">Pseudomonas jinjuensis</name>
    <dbReference type="NCBI Taxonomy" id="198616"/>
    <lineage>
        <taxon>Bacteria</taxon>
        <taxon>Pseudomonadati</taxon>
        <taxon>Pseudomonadota</taxon>
        <taxon>Gammaproteobacteria</taxon>
        <taxon>Pseudomonadales</taxon>
        <taxon>Pseudomonadaceae</taxon>
        <taxon>Pseudomonas</taxon>
    </lineage>
</organism>
<keyword evidence="2" id="KW-0813">Transport</keyword>
<dbReference type="AlphaFoldDB" id="A0A1G9Z2Q7"/>
<feature type="signal peptide" evidence="5">
    <location>
        <begin position="1"/>
        <end position="35"/>
    </location>
</feature>
<comment type="subunit">
    <text evidence="1">Monomer.</text>
</comment>
<dbReference type="GO" id="GO:0015031">
    <property type="term" value="P:protein transport"/>
    <property type="evidence" value="ECO:0007669"/>
    <property type="project" value="UniProtKB-KW"/>
</dbReference>